<evidence type="ECO:0000313" key="2">
    <source>
        <dbReference type="Proteomes" id="UP000245379"/>
    </source>
</evidence>
<evidence type="ECO:0000313" key="1">
    <source>
        <dbReference type="EMBL" id="PWS29292.1"/>
    </source>
</evidence>
<sequence>MKKHEIILTLGIWDFEDISHDEITKEIGVIPIKQYFKGQKVNSKLPESKLAKENGWIIEPPGFQKYDDFSSQMDSFITLVKFKYKFFNMLFEKYHCEFSCAIFLSEGSEDSTPWVHLGDDYNEVFGENNVHFDLDLYRIP</sequence>
<organism evidence="1 2">
    <name type="scientific">Pedobacter yonginense</name>
    <dbReference type="NCBI Taxonomy" id="651869"/>
    <lineage>
        <taxon>Bacteria</taxon>
        <taxon>Pseudomonadati</taxon>
        <taxon>Bacteroidota</taxon>
        <taxon>Sphingobacteriia</taxon>
        <taxon>Sphingobacteriales</taxon>
        <taxon>Sphingobacteriaceae</taxon>
        <taxon>Pedobacter</taxon>
    </lineage>
</organism>
<dbReference type="InterPro" id="IPR025459">
    <property type="entry name" value="DUF4279"/>
</dbReference>
<protein>
    <recommendedName>
        <fullName evidence="3">DUF4279 domain-containing protein</fullName>
    </recommendedName>
</protein>
<accession>A0A317ES95</accession>
<keyword evidence="2" id="KW-1185">Reference proteome</keyword>
<dbReference type="AlphaFoldDB" id="A0A317ES95"/>
<dbReference type="EMBL" id="QGNZ01000001">
    <property type="protein sequence ID" value="PWS29292.1"/>
    <property type="molecule type" value="Genomic_DNA"/>
</dbReference>
<dbReference type="Proteomes" id="UP000245379">
    <property type="component" value="Unassembled WGS sequence"/>
</dbReference>
<reference evidence="1 2" key="1">
    <citation type="submission" date="2018-05" db="EMBL/GenBank/DDBJ databases">
        <title>Pedobacter paludis sp. nov., isolated from wetland soil.</title>
        <authorList>
            <person name="Zhang Y."/>
            <person name="Wang G."/>
        </authorList>
    </citation>
    <scope>NUCLEOTIDE SEQUENCE [LARGE SCALE GENOMIC DNA]</scope>
    <source>
        <strain evidence="1 2">KCTC22721</strain>
    </source>
</reference>
<dbReference type="Pfam" id="PF14106">
    <property type="entry name" value="DUF4279"/>
    <property type="match status" value="1"/>
</dbReference>
<evidence type="ECO:0008006" key="3">
    <source>
        <dbReference type="Google" id="ProtNLM"/>
    </source>
</evidence>
<name>A0A317ES95_9SPHI</name>
<proteinExistence type="predicted"/>
<dbReference type="OrthoDB" id="1439134at2"/>
<comment type="caution">
    <text evidence="1">The sequence shown here is derived from an EMBL/GenBank/DDBJ whole genome shotgun (WGS) entry which is preliminary data.</text>
</comment>
<dbReference type="RefSeq" id="WP_109924721.1">
    <property type="nucleotide sequence ID" value="NZ_QGNZ01000001.1"/>
</dbReference>
<gene>
    <name evidence="1" type="ORF">DHW03_05605</name>
</gene>